<feature type="domain" description="DUF7380" evidence="2">
    <location>
        <begin position="4"/>
        <end position="166"/>
    </location>
</feature>
<sequence length="595" mass="67351">MDDINISLDELNTIDLSPLIQSKLPVTCFDITKYLSSLGDGRAEIRLLTHICGFHFRPENPQVPFGPCFQSSQGRSAIPDDINGLSLEVLSQFCPTIELPELQARIADTLWVRKIGGIRFPLLAVRAYYASSIAIMTSQGTWVSALERLERALRLCCFFRKHTDFRDEFDQLSAHLLAEYERTREQGDSPYPLRLLQLDIDCKVSEPSFIAQELLFLTKNYLAQKLFSFAVDACKTAIPIANRCCDRDTQFEFWRLLADTHLEESKFQDGGMISAACMQNAIEALANIPGTRIERLALYEEMRDYQIESRHQMSILQSPPQDISEIVHQAKSRVVGRDLFDMVFRLAMLVCRPTSIERLKAQAIEQKANSIAWMFGSTHIDHEGMTLARIPAGLGIDDANGAVIWPIMMTRMRIDHELAVAGQIIPATDEITMKYPISEAFFRDMFINHPFIPFGHEEFFIKGMVCGFNGDFMTACHVLIPQIENSLRYVAKIKGEEPSQLHGDGSQERNGLKGLLDNPLIIEAFGVDIIGNLQALLVDKIYGDLRNQLAHGYVPAGYYNQPPCIFAWWLVLHILMNPTARYWQATYGQESEAQT</sequence>
<dbReference type="InterPro" id="IPR025209">
    <property type="entry name" value="DUF4209"/>
</dbReference>
<dbReference type="EMBL" id="UGFO01000006">
    <property type="protein sequence ID" value="STN14867.1"/>
    <property type="molecule type" value="Genomic_DNA"/>
</dbReference>
<reference evidence="3 4" key="1">
    <citation type="submission" date="2018-06" db="EMBL/GenBank/DDBJ databases">
        <authorList>
            <consortium name="Pathogen Informatics"/>
            <person name="Doyle S."/>
        </authorList>
    </citation>
    <scope>NUCLEOTIDE SEQUENCE [LARGE SCALE GENOMIC DNA]</scope>
    <source>
        <strain evidence="3 4">NCTC8960</strain>
    </source>
</reference>
<organism evidence="3 4">
    <name type="scientific">Escherichia coli</name>
    <dbReference type="NCBI Taxonomy" id="562"/>
    <lineage>
        <taxon>Bacteria</taxon>
        <taxon>Pseudomonadati</taxon>
        <taxon>Pseudomonadota</taxon>
        <taxon>Gammaproteobacteria</taxon>
        <taxon>Enterobacterales</taxon>
        <taxon>Enterobacteriaceae</taxon>
        <taxon>Escherichia</taxon>
    </lineage>
</organism>
<evidence type="ECO:0000259" key="2">
    <source>
        <dbReference type="Pfam" id="PF24098"/>
    </source>
</evidence>
<accession>A0A136X5R5</accession>
<protein>
    <submittedName>
        <fullName evidence="3">Uncharacterized protein</fullName>
    </submittedName>
</protein>
<evidence type="ECO:0000259" key="1">
    <source>
        <dbReference type="Pfam" id="PF13910"/>
    </source>
</evidence>
<dbReference type="RefSeq" id="WP_000340969.1">
    <property type="nucleotide sequence ID" value="NZ_AP022533.1"/>
</dbReference>
<evidence type="ECO:0000313" key="4">
    <source>
        <dbReference type="Proteomes" id="UP000255057"/>
    </source>
</evidence>
<feature type="domain" description="DUF4209" evidence="1">
    <location>
        <begin position="484"/>
        <end position="573"/>
    </location>
</feature>
<evidence type="ECO:0000313" key="3">
    <source>
        <dbReference type="EMBL" id="STN14867.1"/>
    </source>
</evidence>
<name>A0A136X5R5_ECOLX</name>
<dbReference type="Pfam" id="PF13910">
    <property type="entry name" value="DUF4209"/>
    <property type="match status" value="1"/>
</dbReference>
<dbReference type="Pfam" id="PF24098">
    <property type="entry name" value="DUF7380"/>
    <property type="match status" value="1"/>
</dbReference>
<dbReference type="Proteomes" id="UP000255057">
    <property type="component" value="Unassembled WGS sequence"/>
</dbReference>
<dbReference type="InterPro" id="IPR055804">
    <property type="entry name" value="DUF7380"/>
</dbReference>
<proteinExistence type="predicted"/>
<dbReference type="AlphaFoldDB" id="A0A136X5R5"/>
<gene>
    <name evidence="3" type="ORF">NCTC8960_05271</name>
</gene>